<name>A0AAV7TJT1_PLEWA</name>
<sequence>MPKNGSQGIARRHTPGPVLRNVSDYRTSAPKASVAAACAVAGLYDSREVQGGARAEHCGQRTEFIGAG</sequence>
<feature type="region of interest" description="Disordered" evidence="1">
    <location>
        <begin position="1"/>
        <end position="23"/>
    </location>
</feature>
<accession>A0AAV7TJT1</accession>
<organism evidence="2 3">
    <name type="scientific">Pleurodeles waltl</name>
    <name type="common">Iberian ribbed newt</name>
    <dbReference type="NCBI Taxonomy" id="8319"/>
    <lineage>
        <taxon>Eukaryota</taxon>
        <taxon>Metazoa</taxon>
        <taxon>Chordata</taxon>
        <taxon>Craniata</taxon>
        <taxon>Vertebrata</taxon>
        <taxon>Euteleostomi</taxon>
        <taxon>Amphibia</taxon>
        <taxon>Batrachia</taxon>
        <taxon>Caudata</taxon>
        <taxon>Salamandroidea</taxon>
        <taxon>Salamandridae</taxon>
        <taxon>Pleurodelinae</taxon>
        <taxon>Pleurodeles</taxon>
    </lineage>
</organism>
<dbReference type="AlphaFoldDB" id="A0AAV7TJT1"/>
<evidence type="ECO:0000313" key="2">
    <source>
        <dbReference type="EMBL" id="KAJ1176541.1"/>
    </source>
</evidence>
<protein>
    <submittedName>
        <fullName evidence="2">Uncharacterized protein</fullName>
    </submittedName>
</protein>
<dbReference type="EMBL" id="JANPWB010000006">
    <property type="protein sequence ID" value="KAJ1176541.1"/>
    <property type="molecule type" value="Genomic_DNA"/>
</dbReference>
<evidence type="ECO:0000313" key="3">
    <source>
        <dbReference type="Proteomes" id="UP001066276"/>
    </source>
</evidence>
<comment type="caution">
    <text evidence="2">The sequence shown here is derived from an EMBL/GenBank/DDBJ whole genome shotgun (WGS) entry which is preliminary data.</text>
</comment>
<evidence type="ECO:0000256" key="1">
    <source>
        <dbReference type="SAM" id="MobiDB-lite"/>
    </source>
</evidence>
<gene>
    <name evidence="2" type="ORF">NDU88_001819</name>
</gene>
<dbReference type="Proteomes" id="UP001066276">
    <property type="component" value="Chromosome 3_2"/>
</dbReference>
<reference evidence="2" key="1">
    <citation type="journal article" date="2022" name="bioRxiv">
        <title>Sequencing and chromosome-scale assembly of the giantPleurodeles waltlgenome.</title>
        <authorList>
            <person name="Brown T."/>
            <person name="Elewa A."/>
            <person name="Iarovenko S."/>
            <person name="Subramanian E."/>
            <person name="Araus A.J."/>
            <person name="Petzold A."/>
            <person name="Susuki M."/>
            <person name="Suzuki K.-i.T."/>
            <person name="Hayashi T."/>
            <person name="Toyoda A."/>
            <person name="Oliveira C."/>
            <person name="Osipova E."/>
            <person name="Leigh N.D."/>
            <person name="Simon A."/>
            <person name="Yun M.H."/>
        </authorList>
    </citation>
    <scope>NUCLEOTIDE SEQUENCE</scope>
    <source>
        <strain evidence="2">20211129_DDA</strain>
        <tissue evidence="2">Liver</tissue>
    </source>
</reference>
<proteinExistence type="predicted"/>
<keyword evidence="3" id="KW-1185">Reference proteome</keyword>